<dbReference type="Proteomes" id="UP001281761">
    <property type="component" value="Unassembled WGS sequence"/>
</dbReference>
<gene>
    <name evidence="2" type="ORF">BLNAU_2439</name>
</gene>
<feature type="region of interest" description="Disordered" evidence="1">
    <location>
        <begin position="1"/>
        <end position="22"/>
    </location>
</feature>
<evidence type="ECO:0000313" key="2">
    <source>
        <dbReference type="EMBL" id="KAK2962606.1"/>
    </source>
</evidence>
<dbReference type="InterPro" id="IPR002554">
    <property type="entry name" value="PP2A_B56"/>
</dbReference>
<feature type="compositionally biased region" description="Low complexity" evidence="1">
    <location>
        <begin position="742"/>
        <end position="755"/>
    </location>
</feature>
<comment type="caution">
    <text evidence="2">The sequence shown here is derived from an EMBL/GenBank/DDBJ whole genome shotgun (WGS) entry which is preliminary data.</text>
</comment>
<dbReference type="PANTHER" id="PTHR10257">
    <property type="entry name" value="SERINE/THREONINE PROTEIN PHOSPHATASE 2A PP2A REGULATORY SUBUNIT B"/>
    <property type="match status" value="1"/>
</dbReference>
<dbReference type="Gene3D" id="1.25.10.10">
    <property type="entry name" value="Leucine-rich Repeat Variant"/>
    <property type="match status" value="1"/>
</dbReference>
<feature type="compositionally biased region" description="Low complexity" evidence="1">
    <location>
        <begin position="722"/>
        <end position="731"/>
    </location>
</feature>
<accession>A0ABQ9YFR3</accession>
<feature type="region of interest" description="Disordered" evidence="1">
    <location>
        <begin position="693"/>
        <end position="776"/>
    </location>
</feature>
<protein>
    <submittedName>
        <fullName evidence="2">Serine/threonine-protein phosphatase 2A 56 kDa regulatory subunit delta</fullName>
    </submittedName>
</protein>
<dbReference type="SUPFAM" id="SSF48371">
    <property type="entry name" value="ARM repeat"/>
    <property type="match status" value="1"/>
</dbReference>
<dbReference type="Pfam" id="PF01603">
    <property type="entry name" value="B56"/>
    <property type="match status" value="2"/>
</dbReference>
<feature type="compositionally biased region" description="Basic and acidic residues" evidence="1">
    <location>
        <begin position="1"/>
        <end position="10"/>
    </location>
</feature>
<feature type="compositionally biased region" description="Polar residues" evidence="1">
    <location>
        <begin position="705"/>
        <end position="716"/>
    </location>
</feature>
<organism evidence="2 3">
    <name type="scientific">Blattamonas nauphoetae</name>
    <dbReference type="NCBI Taxonomy" id="2049346"/>
    <lineage>
        <taxon>Eukaryota</taxon>
        <taxon>Metamonada</taxon>
        <taxon>Preaxostyla</taxon>
        <taxon>Oxymonadida</taxon>
        <taxon>Blattamonas</taxon>
    </lineage>
</organism>
<name>A0ABQ9YFR3_9EUKA</name>
<dbReference type="PANTHER" id="PTHR10257:SF3">
    <property type="entry name" value="SERINE_THREONINE-PROTEIN PHOSPHATASE 2A 56 KDA REGULATORY SUBUNIT GAMMA ISOFORM"/>
    <property type="match status" value="1"/>
</dbReference>
<evidence type="ECO:0000313" key="3">
    <source>
        <dbReference type="Proteomes" id="UP001281761"/>
    </source>
</evidence>
<feature type="compositionally biased region" description="Basic residues" evidence="1">
    <location>
        <begin position="756"/>
        <end position="770"/>
    </location>
</feature>
<dbReference type="InterPro" id="IPR016024">
    <property type="entry name" value="ARM-type_fold"/>
</dbReference>
<keyword evidence="3" id="KW-1185">Reference proteome</keyword>
<reference evidence="2 3" key="1">
    <citation type="journal article" date="2022" name="bioRxiv">
        <title>Genomics of Preaxostyla Flagellates Illuminates Evolutionary Transitions and the Path Towards Mitochondrial Loss.</title>
        <authorList>
            <person name="Novak L.V.F."/>
            <person name="Treitli S.C."/>
            <person name="Pyrih J."/>
            <person name="Halakuc P."/>
            <person name="Pipaliya S.V."/>
            <person name="Vacek V."/>
            <person name="Brzon O."/>
            <person name="Soukal P."/>
            <person name="Eme L."/>
            <person name="Dacks J.B."/>
            <person name="Karnkowska A."/>
            <person name="Elias M."/>
            <person name="Hampl V."/>
        </authorList>
    </citation>
    <scope>NUCLEOTIDE SEQUENCE [LARGE SCALE GENOMIC DNA]</scope>
    <source>
        <strain evidence="2">NAU3</strain>
        <tissue evidence="2">Gut</tissue>
    </source>
</reference>
<sequence length="808" mass="91090">MTASKDDSLIKPRTSQPAFPFPLKKSKSSGLLLMNSLRKQRDLAAQSAADKTQPIRAVMDNLPLNAGQDLKIDQSTVGVGPFQDVETTVASVPDLPPFDDPFESDCVPRIIEYLQACTIPTSWSIHARPVEVQNRQKKHKYLKILSSLISTVRSTPQDTEIQLFPESTWQTVREFLQQNLLRPLLPLDTFIQYSYEFEDEDNPDNVKWTQLEHVYDIFIAFLMSPELIPKQASVSVIDTQFVISLFHIFDSPDSRERATMKSIIHRIYARFSKHRLLIRNLIAHCFHKVSFCGMCFLGTSDLLELMASIFSGLTVPVKNEYLTFYLNNLFPLVTSNYLPLFSQQLSQCICIILNKCPQFINQTISSLIRFWPRVNSTKECIFLSILELIVEFVEMDTLLEQTLVSSTVPLAVPAIYSPFTLFYDKLDSSTAGPPSASLSPLRRHSLSPISTKTVKQQHPSLVMMIERIVDVGCSVQAHVAEQALLLFENQSILELLTKLKMELFPVIFDKLHANKTEHWSSSVREKSEAVLNKMDEIDKMLTTNCFSKLKSTIAKRESQKRSNINWERIEALALNNLERIRDQTLNPVEVDEWDIDEEGMESFTWWVGERRDRKQTLTSHESMLREQMLSIIHSSGLPLSITSHIDSTVDMFDESEPAEPAVFPNIDSPPKRKQTTTTSLLFNAPFISPIASSSSSENIIQSPSTNNTLGSPVTNNEECHSDTVSNSSVSSLRPPNTPVAHLPLSIPSQSPPSSKIKSHTSHAKTPHQKHLSSTLSLSVSSPASTYSFYDKHKIQASSVCTIHLKTAH</sequence>
<evidence type="ECO:0000256" key="1">
    <source>
        <dbReference type="SAM" id="MobiDB-lite"/>
    </source>
</evidence>
<dbReference type="EMBL" id="JARBJD010000010">
    <property type="protein sequence ID" value="KAK2962606.1"/>
    <property type="molecule type" value="Genomic_DNA"/>
</dbReference>
<proteinExistence type="predicted"/>
<dbReference type="InterPro" id="IPR011989">
    <property type="entry name" value="ARM-like"/>
</dbReference>
<feature type="compositionally biased region" description="Low complexity" evidence="1">
    <location>
        <begin position="693"/>
        <end position="704"/>
    </location>
</feature>